<protein>
    <submittedName>
        <fullName evidence="2">Uncharacterized protein</fullName>
    </submittedName>
</protein>
<feature type="compositionally biased region" description="Basic residues" evidence="1">
    <location>
        <begin position="67"/>
        <end position="78"/>
    </location>
</feature>
<evidence type="ECO:0000256" key="1">
    <source>
        <dbReference type="SAM" id="MobiDB-lite"/>
    </source>
</evidence>
<evidence type="ECO:0000313" key="2">
    <source>
        <dbReference type="EMBL" id="AGP33478.1"/>
    </source>
</evidence>
<feature type="region of interest" description="Disordered" evidence="1">
    <location>
        <begin position="47"/>
        <end position="85"/>
    </location>
</feature>
<gene>
    <name evidence="2" type="ORF">SCE1572_02500</name>
</gene>
<feature type="compositionally biased region" description="Low complexity" evidence="1">
    <location>
        <begin position="47"/>
        <end position="66"/>
    </location>
</feature>
<feature type="compositionally biased region" description="Basic residues" evidence="1">
    <location>
        <begin position="7"/>
        <end position="23"/>
    </location>
</feature>
<evidence type="ECO:0000313" key="3">
    <source>
        <dbReference type="Proteomes" id="UP000014803"/>
    </source>
</evidence>
<dbReference type="AlphaFoldDB" id="S4XSC2"/>
<proteinExistence type="predicted"/>
<feature type="region of interest" description="Disordered" evidence="1">
    <location>
        <begin position="1"/>
        <end position="28"/>
    </location>
</feature>
<organism evidence="2 3">
    <name type="scientific">Sorangium cellulosum So0157-2</name>
    <dbReference type="NCBI Taxonomy" id="1254432"/>
    <lineage>
        <taxon>Bacteria</taxon>
        <taxon>Pseudomonadati</taxon>
        <taxon>Myxococcota</taxon>
        <taxon>Polyangia</taxon>
        <taxon>Polyangiales</taxon>
        <taxon>Polyangiaceae</taxon>
        <taxon>Sorangium</taxon>
    </lineage>
</organism>
<dbReference type="KEGG" id="scu:SCE1572_02500"/>
<dbReference type="STRING" id="1254432.SCE1572_02500"/>
<reference evidence="2 3" key="1">
    <citation type="journal article" date="2013" name="Sci. Rep.">
        <title>Extraordinary expansion of a Sorangium cellulosum genome from an alkaline milieu.</title>
        <authorList>
            <person name="Han K."/>
            <person name="Li Z.F."/>
            <person name="Peng R."/>
            <person name="Zhu L.P."/>
            <person name="Zhou T."/>
            <person name="Wang L.G."/>
            <person name="Li S.G."/>
            <person name="Zhang X.B."/>
            <person name="Hu W."/>
            <person name="Wu Z.H."/>
            <person name="Qin N."/>
            <person name="Li Y.Z."/>
        </authorList>
    </citation>
    <scope>NUCLEOTIDE SEQUENCE [LARGE SCALE GENOMIC DNA]</scope>
    <source>
        <strain evidence="2 3">So0157-2</strain>
    </source>
</reference>
<dbReference type="Proteomes" id="UP000014803">
    <property type="component" value="Chromosome"/>
</dbReference>
<sequence length="85" mass="8291">MATYSLTRKRGQRGSHATSRRARSGGGAVVHATGAVVHATAAAPGVAGAGSACAAPGAAGAGSACGLRRRRAERRRRGERAGGGP</sequence>
<dbReference type="RefSeq" id="WP_020732509.1">
    <property type="nucleotide sequence ID" value="NC_021658.1"/>
</dbReference>
<accession>S4XSC2</accession>
<name>S4XSC2_SORCE</name>
<dbReference type="HOGENOM" id="CLU_2510948_0_0_7"/>
<dbReference type="EMBL" id="CP003969">
    <property type="protein sequence ID" value="AGP33478.1"/>
    <property type="molecule type" value="Genomic_DNA"/>
</dbReference>